<protein>
    <submittedName>
        <fullName evidence="2">Oligosaccharide repeat unit polymerase</fullName>
    </submittedName>
</protein>
<organism evidence="2 3">
    <name type="scientific">Candidatus Aphodosoma intestinipullorum</name>
    <dbReference type="NCBI Taxonomy" id="2840674"/>
    <lineage>
        <taxon>Bacteria</taxon>
        <taxon>Pseudomonadati</taxon>
        <taxon>Bacteroidota</taxon>
        <taxon>Bacteroidia</taxon>
        <taxon>Bacteroidales</taxon>
        <taxon>Candidatus Aphodosoma</taxon>
    </lineage>
</organism>
<evidence type="ECO:0000313" key="3">
    <source>
        <dbReference type="Proteomes" id="UP000712007"/>
    </source>
</evidence>
<accession>A0A940DNF7</accession>
<proteinExistence type="predicted"/>
<feature type="transmembrane region" description="Helical" evidence="1">
    <location>
        <begin position="398"/>
        <end position="416"/>
    </location>
</feature>
<feature type="transmembrane region" description="Helical" evidence="1">
    <location>
        <begin position="208"/>
        <end position="223"/>
    </location>
</feature>
<feature type="transmembrane region" description="Helical" evidence="1">
    <location>
        <begin position="61"/>
        <end position="80"/>
    </location>
</feature>
<dbReference type="NCBIfam" id="TIGR04370">
    <property type="entry name" value="glyco_rpt_poly"/>
    <property type="match status" value="1"/>
</dbReference>
<comment type="caution">
    <text evidence="2">The sequence shown here is derived from an EMBL/GenBank/DDBJ whole genome shotgun (WGS) entry which is preliminary data.</text>
</comment>
<reference evidence="2" key="1">
    <citation type="submission" date="2020-10" db="EMBL/GenBank/DDBJ databases">
        <authorList>
            <person name="Gilroy R."/>
        </authorList>
    </citation>
    <scope>NUCLEOTIDE SEQUENCE</scope>
    <source>
        <strain evidence="2">3924</strain>
    </source>
</reference>
<feature type="transmembrane region" description="Helical" evidence="1">
    <location>
        <begin position="372"/>
        <end position="392"/>
    </location>
</feature>
<dbReference type="Proteomes" id="UP000712007">
    <property type="component" value="Unassembled WGS sequence"/>
</dbReference>
<gene>
    <name evidence="2" type="ORF">IAC51_07375</name>
</gene>
<feature type="transmembrane region" description="Helical" evidence="1">
    <location>
        <begin position="150"/>
        <end position="176"/>
    </location>
</feature>
<dbReference type="AlphaFoldDB" id="A0A940DNF7"/>
<feature type="transmembrane region" description="Helical" evidence="1">
    <location>
        <begin position="100"/>
        <end position="117"/>
    </location>
</feature>
<keyword evidence="1" id="KW-1133">Transmembrane helix</keyword>
<feature type="transmembrane region" description="Helical" evidence="1">
    <location>
        <begin position="183"/>
        <end position="202"/>
    </location>
</feature>
<dbReference type="EMBL" id="JADIMV010000128">
    <property type="protein sequence ID" value="MBO8440454.1"/>
    <property type="molecule type" value="Genomic_DNA"/>
</dbReference>
<feature type="transmembrane region" description="Helical" evidence="1">
    <location>
        <begin position="340"/>
        <end position="360"/>
    </location>
</feature>
<feature type="transmembrane region" description="Helical" evidence="1">
    <location>
        <begin position="235"/>
        <end position="256"/>
    </location>
</feature>
<feature type="transmembrane region" description="Helical" evidence="1">
    <location>
        <begin position="25"/>
        <end position="46"/>
    </location>
</feature>
<evidence type="ECO:0000256" key="1">
    <source>
        <dbReference type="SAM" id="Phobius"/>
    </source>
</evidence>
<name>A0A940DNF7_9BACT</name>
<sequence length="424" mass="49855">MALIPFIYFTSLLVYVYSRHKAYDVACYVISLYVVTSLCAVLLQFFDLYETAGYLNYSHPSLLASCSYCILLTVALLPFIRLKTSSIHRISLRKKKLFKGICYGAFMVFLLTLFFVSKEIPSILARGIEERRADFYNGDIENFQSNLSGIAFALSWITNIFKFFSPLMLLFFFYSITYMNNSLSFNLMLFLSTLSQPIYAVINVDRTNFVYYLLMFCFCYVLFKDKFSASLKNKVKIFLLVIVSVFALYIAIVSIARFNDRDGGVWGSVLRYAGQPYMNFCYFFDCYDNVHKSFVRIFPMTHHFLFEKEYGREYMEYVFDNTGFFIGIFSTFLGDWMIDLGKSGMVCALLLFSFMSYFFLREGNFQSEVDFSWCIKLFIFISVPIFGIFYYRYYSYSVMFYCLFSMFMALVFRYNINYGTNRIV</sequence>
<reference evidence="2" key="2">
    <citation type="journal article" date="2021" name="PeerJ">
        <title>Extensive microbial diversity within the chicken gut microbiome revealed by metagenomics and culture.</title>
        <authorList>
            <person name="Gilroy R."/>
            <person name="Ravi A."/>
            <person name="Getino M."/>
            <person name="Pursley I."/>
            <person name="Horton D.L."/>
            <person name="Alikhan N.F."/>
            <person name="Baker D."/>
            <person name="Gharbi K."/>
            <person name="Hall N."/>
            <person name="Watson M."/>
            <person name="Adriaenssens E.M."/>
            <person name="Foster-Nyarko E."/>
            <person name="Jarju S."/>
            <person name="Secka A."/>
            <person name="Antonio M."/>
            <person name="Oren A."/>
            <person name="Chaudhuri R.R."/>
            <person name="La Ragione R."/>
            <person name="Hildebrand F."/>
            <person name="Pallen M.J."/>
        </authorList>
    </citation>
    <scope>NUCLEOTIDE SEQUENCE</scope>
    <source>
        <strain evidence="2">3924</strain>
    </source>
</reference>
<keyword evidence="1" id="KW-0812">Transmembrane</keyword>
<evidence type="ECO:0000313" key="2">
    <source>
        <dbReference type="EMBL" id="MBO8440454.1"/>
    </source>
</evidence>
<keyword evidence="1" id="KW-0472">Membrane</keyword>